<feature type="transmembrane region" description="Helical" evidence="7">
    <location>
        <begin position="367"/>
        <end position="388"/>
    </location>
</feature>
<evidence type="ECO:0000313" key="10">
    <source>
        <dbReference type="EMBL" id="TMQ64390.1"/>
    </source>
</evidence>
<dbReference type="GO" id="GO:0005886">
    <property type="term" value="C:plasma membrane"/>
    <property type="evidence" value="ECO:0007669"/>
    <property type="project" value="UniProtKB-SubCell"/>
</dbReference>
<gene>
    <name evidence="10" type="ORF">E6K78_09285</name>
</gene>
<dbReference type="InterPro" id="IPR052159">
    <property type="entry name" value="Competence_DNA_uptake"/>
</dbReference>
<evidence type="ECO:0000313" key="11">
    <source>
        <dbReference type="Proteomes" id="UP000316609"/>
    </source>
</evidence>
<evidence type="ECO:0000256" key="5">
    <source>
        <dbReference type="ARBA" id="ARBA00023136"/>
    </source>
</evidence>
<dbReference type="InterPro" id="IPR004797">
    <property type="entry name" value="Competence_ComEC/Rec2"/>
</dbReference>
<evidence type="ECO:0000256" key="3">
    <source>
        <dbReference type="ARBA" id="ARBA00022692"/>
    </source>
</evidence>
<feature type="domain" description="Metallo-beta-lactamase" evidence="8">
    <location>
        <begin position="536"/>
        <end position="714"/>
    </location>
</feature>
<evidence type="ECO:0000256" key="7">
    <source>
        <dbReference type="SAM" id="Phobius"/>
    </source>
</evidence>
<dbReference type="Proteomes" id="UP000316609">
    <property type="component" value="Unassembled WGS sequence"/>
</dbReference>
<feature type="compositionally biased region" description="Low complexity" evidence="6">
    <location>
        <begin position="786"/>
        <end position="803"/>
    </location>
</feature>
<dbReference type="InterPro" id="IPR004477">
    <property type="entry name" value="ComEC_N"/>
</dbReference>
<accession>A0A538TL99</accession>
<dbReference type="CDD" id="cd07731">
    <property type="entry name" value="ComA-like_MBL-fold"/>
    <property type="match status" value="1"/>
</dbReference>
<keyword evidence="5 7" id="KW-0472">Membrane</keyword>
<dbReference type="GO" id="GO:0030420">
    <property type="term" value="P:establishment of competence for transformation"/>
    <property type="evidence" value="ECO:0007669"/>
    <property type="project" value="InterPro"/>
</dbReference>
<dbReference type="Pfam" id="PF00753">
    <property type="entry name" value="Lactamase_B"/>
    <property type="match status" value="1"/>
</dbReference>
<keyword evidence="3 7" id="KW-0812">Transmembrane</keyword>
<name>A0A538TL99_UNCEI</name>
<protein>
    <submittedName>
        <fullName evidence="10">DNA internalization-related competence protein ComEC/Rec2</fullName>
    </submittedName>
</protein>
<reference evidence="10 11" key="1">
    <citation type="journal article" date="2019" name="Nat. Microbiol.">
        <title>Mediterranean grassland soil C-N compound turnover is dependent on rainfall and depth, and is mediated by genomically divergent microorganisms.</title>
        <authorList>
            <person name="Diamond S."/>
            <person name="Andeer P.F."/>
            <person name="Li Z."/>
            <person name="Crits-Christoph A."/>
            <person name="Burstein D."/>
            <person name="Anantharaman K."/>
            <person name="Lane K.R."/>
            <person name="Thomas B.C."/>
            <person name="Pan C."/>
            <person name="Northen T.R."/>
            <person name="Banfield J.F."/>
        </authorList>
    </citation>
    <scope>NUCLEOTIDE SEQUENCE [LARGE SCALE GENOMIC DNA]</scope>
    <source>
        <strain evidence="10">WS_8</strain>
    </source>
</reference>
<feature type="transmembrane region" description="Helical" evidence="7">
    <location>
        <begin position="433"/>
        <end position="455"/>
    </location>
</feature>
<evidence type="ECO:0000256" key="1">
    <source>
        <dbReference type="ARBA" id="ARBA00004651"/>
    </source>
</evidence>
<dbReference type="NCBIfam" id="TIGR00360">
    <property type="entry name" value="ComEC_N-term"/>
    <property type="match status" value="1"/>
</dbReference>
<organism evidence="10 11">
    <name type="scientific">Eiseniibacteriota bacterium</name>
    <dbReference type="NCBI Taxonomy" id="2212470"/>
    <lineage>
        <taxon>Bacteria</taxon>
        <taxon>Candidatus Eiseniibacteriota</taxon>
    </lineage>
</organism>
<evidence type="ECO:0000259" key="8">
    <source>
        <dbReference type="Pfam" id="PF00753"/>
    </source>
</evidence>
<feature type="transmembrane region" description="Helical" evidence="7">
    <location>
        <begin position="467"/>
        <end position="489"/>
    </location>
</feature>
<evidence type="ECO:0000256" key="6">
    <source>
        <dbReference type="SAM" id="MobiDB-lite"/>
    </source>
</evidence>
<evidence type="ECO:0000259" key="9">
    <source>
        <dbReference type="Pfam" id="PF03772"/>
    </source>
</evidence>
<feature type="transmembrane region" description="Helical" evidence="7">
    <location>
        <begin position="338"/>
        <end position="355"/>
    </location>
</feature>
<dbReference type="PANTHER" id="PTHR30619">
    <property type="entry name" value="DNA INTERNALIZATION/COMPETENCE PROTEIN COMEC/REC2"/>
    <property type="match status" value="1"/>
</dbReference>
<dbReference type="InterPro" id="IPR036866">
    <property type="entry name" value="RibonucZ/Hydroxyglut_hydro"/>
</dbReference>
<feature type="transmembrane region" description="Helical" evidence="7">
    <location>
        <begin position="400"/>
        <end position="421"/>
    </location>
</feature>
<sequence length="809" mass="84417">MGGRSAVLLAASLWLGILVGRRLDPAVAAVGVVLAVPLGVVGARARGRFGIALLVSSMALAGIARGGAGEAWLTRSAADLDGDPAPRWNAGRIVDHPWREADEPLAVVEVDRPLGSVPPGARVRVRLPPACDVEWGDRAELLATLDEPALARNPGGGSPRRSAHADGIVAQGRALIVRRLAPGSFAAPRATASRWRRAIEHCFERALTPEARELVTPLVVGDRSRLTPELGAELQAAGLTHLLALSGLHVAWLAELARRVIAVAGGGVRARAVAGAACAMFYAAIAGPLPSLMRAVATEILCGWARWLERPLDPLQALAVGTLALLAWAPGWADDLGFQLSCAATLGLITVGAGLTRALTRGRRPRLAWFCAPLVPTLAAQLAALPLLVARFSSLPWTTLAANLLAVPISGLLLAAAWLGVGLEALAPGLGHWALGACEVLASALRAVAEAAARAPLALLPVGHDPILVWLTGAGALLLVATALGPRHIEGKGPWSRPRVAALLGGAIAVALAVALAITACPLRPPPGRWWLVALDVGQGDALALGFERGWWLVDTGPRSPRSDAGVQVVLPFLRWAGVRQLEGLVLTHDHIDHTGGADAVLRGLPVRQRFAPAALPGLPGPGARYHARLVARGQVLAERPRILVAWPPHDTAFANPNPNLGSLVLEVGEGAARALLAADVDSAAEAALEIAPHVAVLKVAHHGARSSSGRAFLFHMCFHDAVVSCGRRNPFGHPDEGAIARLVASGAAVHRTDREGAVWLELGPDRARVVPWQRASAWNRERAPTPEATGARAAPARAAPLARPEPRW</sequence>
<dbReference type="EMBL" id="VBOY01000087">
    <property type="protein sequence ID" value="TMQ64390.1"/>
    <property type="molecule type" value="Genomic_DNA"/>
</dbReference>
<dbReference type="Gene3D" id="3.60.15.10">
    <property type="entry name" value="Ribonuclease Z/Hydroxyacylglutathione hydrolase-like"/>
    <property type="match status" value="1"/>
</dbReference>
<proteinExistence type="predicted"/>
<keyword evidence="2" id="KW-1003">Cell membrane</keyword>
<dbReference type="Pfam" id="PF03772">
    <property type="entry name" value="Competence"/>
    <property type="match status" value="1"/>
</dbReference>
<comment type="subcellular location">
    <subcellularLocation>
        <location evidence="1">Cell membrane</location>
        <topology evidence="1">Multi-pass membrane protein</topology>
    </subcellularLocation>
</comment>
<dbReference type="InterPro" id="IPR035681">
    <property type="entry name" value="ComA-like_MBL"/>
</dbReference>
<dbReference type="AlphaFoldDB" id="A0A538TL99"/>
<dbReference type="PANTHER" id="PTHR30619:SF1">
    <property type="entry name" value="RECOMBINATION PROTEIN 2"/>
    <property type="match status" value="1"/>
</dbReference>
<dbReference type="SUPFAM" id="SSF56281">
    <property type="entry name" value="Metallo-hydrolase/oxidoreductase"/>
    <property type="match status" value="1"/>
</dbReference>
<evidence type="ECO:0000256" key="4">
    <source>
        <dbReference type="ARBA" id="ARBA00022989"/>
    </source>
</evidence>
<dbReference type="InterPro" id="IPR001279">
    <property type="entry name" value="Metallo-B-lactamas"/>
</dbReference>
<feature type="transmembrane region" description="Helical" evidence="7">
    <location>
        <begin position="501"/>
        <end position="520"/>
    </location>
</feature>
<keyword evidence="4 7" id="KW-1133">Transmembrane helix</keyword>
<dbReference type="NCBIfam" id="TIGR00361">
    <property type="entry name" value="ComEC_Rec2"/>
    <property type="match status" value="1"/>
</dbReference>
<feature type="region of interest" description="Disordered" evidence="6">
    <location>
        <begin position="779"/>
        <end position="809"/>
    </location>
</feature>
<evidence type="ECO:0000256" key="2">
    <source>
        <dbReference type="ARBA" id="ARBA00022475"/>
    </source>
</evidence>
<feature type="domain" description="ComEC/Rec2-related protein" evidence="9">
    <location>
        <begin position="218"/>
        <end position="483"/>
    </location>
</feature>
<comment type="caution">
    <text evidence="10">The sequence shown here is derived from an EMBL/GenBank/DDBJ whole genome shotgun (WGS) entry which is preliminary data.</text>
</comment>